<name>A0A4S8LT08_DENBC</name>
<dbReference type="OrthoDB" id="2904016at2759"/>
<sequence length="278" mass="31892">MVVKGLIKNHGIVKDVELYHRCKSGMRVLVEFDFISAELGANPRQWIDYGWLRDPTTGLPLHARYPLGLRDARYWRPLKPIRAVSVPAPRSGDRTQQLENRTPPHPTQDFVDPFHWILDSRLDGKSFLARWEPSDHSEPAIKDVVVTPDCRINRVWVKKSGRHGSHRWKALPQEVSLPADPQKPIKPPTNTRPLLVVRGEHTGKHLRQIYFKSQKGTRERLITASVFEPWGMPEEARVEEHIVVGGKDCATVPSDPNKSRFEALMVSLRQIASQKRQR</sequence>
<evidence type="ECO:0000313" key="2">
    <source>
        <dbReference type="EMBL" id="THU92420.1"/>
    </source>
</evidence>
<dbReference type="Proteomes" id="UP000297245">
    <property type="component" value="Unassembled WGS sequence"/>
</dbReference>
<keyword evidence="3" id="KW-1185">Reference proteome</keyword>
<feature type="region of interest" description="Disordered" evidence="1">
    <location>
        <begin position="86"/>
        <end position="105"/>
    </location>
</feature>
<dbReference type="AlphaFoldDB" id="A0A4S8LT08"/>
<protein>
    <submittedName>
        <fullName evidence="2">Uncharacterized protein</fullName>
    </submittedName>
</protein>
<proteinExistence type="predicted"/>
<evidence type="ECO:0000313" key="3">
    <source>
        <dbReference type="Proteomes" id="UP000297245"/>
    </source>
</evidence>
<accession>A0A4S8LT08</accession>
<reference evidence="2 3" key="1">
    <citation type="journal article" date="2019" name="Nat. Ecol. Evol.">
        <title>Megaphylogeny resolves global patterns of mushroom evolution.</title>
        <authorList>
            <person name="Varga T."/>
            <person name="Krizsan K."/>
            <person name="Foldi C."/>
            <person name="Dima B."/>
            <person name="Sanchez-Garcia M."/>
            <person name="Sanchez-Ramirez S."/>
            <person name="Szollosi G.J."/>
            <person name="Szarkandi J.G."/>
            <person name="Papp V."/>
            <person name="Albert L."/>
            <person name="Andreopoulos W."/>
            <person name="Angelini C."/>
            <person name="Antonin V."/>
            <person name="Barry K.W."/>
            <person name="Bougher N.L."/>
            <person name="Buchanan P."/>
            <person name="Buyck B."/>
            <person name="Bense V."/>
            <person name="Catcheside P."/>
            <person name="Chovatia M."/>
            <person name="Cooper J."/>
            <person name="Damon W."/>
            <person name="Desjardin D."/>
            <person name="Finy P."/>
            <person name="Geml J."/>
            <person name="Haridas S."/>
            <person name="Hughes K."/>
            <person name="Justo A."/>
            <person name="Karasinski D."/>
            <person name="Kautmanova I."/>
            <person name="Kiss B."/>
            <person name="Kocsube S."/>
            <person name="Kotiranta H."/>
            <person name="LaButti K.M."/>
            <person name="Lechner B.E."/>
            <person name="Liimatainen K."/>
            <person name="Lipzen A."/>
            <person name="Lukacs Z."/>
            <person name="Mihaltcheva S."/>
            <person name="Morgado L.N."/>
            <person name="Niskanen T."/>
            <person name="Noordeloos M.E."/>
            <person name="Ohm R.A."/>
            <person name="Ortiz-Santana B."/>
            <person name="Ovrebo C."/>
            <person name="Racz N."/>
            <person name="Riley R."/>
            <person name="Savchenko A."/>
            <person name="Shiryaev A."/>
            <person name="Soop K."/>
            <person name="Spirin V."/>
            <person name="Szebenyi C."/>
            <person name="Tomsovsky M."/>
            <person name="Tulloss R.E."/>
            <person name="Uehling J."/>
            <person name="Grigoriev I.V."/>
            <person name="Vagvolgyi C."/>
            <person name="Papp T."/>
            <person name="Martin F.M."/>
            <person name="Miettinen O."/>
            <person name="Hibbett D.S."/>
            <person name="Nagy L.G."/>
        </authorList>
    </citation>
    <scope>NUCLEOTIDE SEQUENCE [LARGE SCALE GENOMIC DNA]</scope>
    <source>
        <strain evidence="2 3">CBS 962.96</strain>
    </source>
</reference>
<gene>
    <name evidence="2" type="ORF">K435DRAFT_862518</name>
</gene>
<evidence type="ECO:0000256" key="1">
    <source>
        <dbReference type="SAM" id="MobiDB-lite"/>
    </source>
</evidence>
<organism evidence="2 3">
    <name type="scientific">Dendrothele bispora (strain CBS 962.96)</name>
    <dbReference type="NCBI Taxonomy" id="1314807"/>
    <lineage>
        <taxon>Eukaryota</taxon>
        <taxon>Fungi</taxon>
        <taxon>Dikarya</taxon>
        <taxon>Basidiomycota</taxon>
        <taxon>Agaricomycotina</taxon>
        <taxon>Agaricomycetes</taxon>
        <taxon>Agaricomycetidae</taxon>
        <taxon>Agaricales</taxon>
        <taxon>Agaricales incertae sedis</taxon>
        <taxon>Dendrothele</taxon>
    </lineage>
</organism>
<dbReference type="EMBL" id="ML179280">
    <property type="protein sequence ID" value="THU92420.1"/>
    <property type="molecule type" value="Genomic_DNA"/>
</dbReference>